<comment type="caution">
    <text evidence="3">The sequence shown here is derived from an EMBL/GenBank/DDBJ whole genome shotgun (WGS) entry which is preliminary data.</text>
</comment>
<feature type="region of interest" description="Disordered" evidence="2">
    <location>
        <begin position="299"/>
        <end position="350"/>
    </location>
</feature>
<evidence type="ECO:0000256" key="1">
    <source>
        <dbReference type="SAM" id="Coils"/>
    </source>
</evidence>
<dbReference type="AlphaFoldDB" id="A0AA88VDH3"/>
<name>A0AA88VDH3_9ASTE</name>
<reference evidence="3" key="1">
    <citation type="submission" date="2022-12" db="EMBL/GenBank/DDBJ databases">
        <title>Draft genome assemblies for two species of Escallonia (Escalloniales).</title>
        <authorList>
            <person name="Chanderbali A."/>
            <person name="Dervinis C."/>
            <person name="Anghel I."/>
            <person name="Soltis D."/>
            <person name="Soltis P."/>
            <person name="Zapata F."/>
        </authorList>
    </citation>
    <scope>NUCLEOTIDE SEQUENCE</scope>
    <source>
        <strain evidence="3">UCBG64.0493</strain>
        <tissue evidence="3">Leaf</tissue>
    </source>
</reference>
<feature type="compositionally biased region" description="Basic and acidic residues" evidence="2">
    <location>
        <begin position="326"/>
        <end position="350"/>
    </location>
</feature>
<evidence type="ECO:0000313" key="3">
    <source>
        <dbReference type="EMBL" id="KAK3004938.1"/>
    </source>
</evidence>
<dbReference type="InterPro" id="IPR037490">
    <property type="entry name" value="WAP"/>
</dbReference>
<keyword evidence="4" id="KW-1185">Reference proteome</keyword>
<proteinExistence type="predicted"/>
<organism evidence="3 4">
    <name type="scientific">Escallonia herrerae</name>
    <dbReference type="NCBI Taxonomy" id="1293975"/>
    <lineage>
        <taxon>Eukaryota</taxon>
        <taxon>Viridiplantae</taxon>
        <taxon>Streptophyta</taxon>
        <taxon>Embryophyta</taxon>
        <taxon>Tracheophyta</taxon>
        <taxon>Spermatophyta</taxon>
        <taxon>Magnoliopsida</taxon>
        <taxon>eudicotyledons</taxon>
        <taxon>Gunneridae</taxon>
        <taxon>Pentapetalae</taxon>
        <taxon>asterids</taxon>
        <taxon>campanulids</taxon>
        <taxon>Escalloniales</taxon>
        <taxon>Escalloniaceae</taxon>
        <taxon>Escallonia</taxon>
    </lineage>
</organism>
<gene>
    <name evidence="3" type="ORF">RJ639_019760</name>
</gene>
<evidence type="ECO:0008006" key="5">
    <source>
        <dbReference type="Google" id="ProtNLM"/>
    </source>
</evidence>
<dbReference type="EMBL" id="JAVXUP010002189">
    <property type="protein sequence ID" value="KAK3004938.1"/>
    <property type="molecule type" value="Genomic_DNA"/>
</dbReference>
<dbReference type="PANTHER" id="PTHR33883:SF10">
    <property type="entry name" value="WPP DOMAIN-ASSOCIATED PROTEIN"/>
    <property type="match status" value="1"/>
</dbReference>
<protein>
    <recommendedName>
        <fullName evidence="5">WPP domain-associated protein</fullName>
    </recommendedName>
</protein>
<evidence type="ECO:0000256" key="2">
    <source>
        <dbReference type="SAM" id="MobiDB-lite"/>
    </source>
</evidence>
<feature type="compositionally biased region" description="Polar residues" evidence="2">
    <location>
        <begin position="314"/>
        <end position="324"/>
    </location>
</feature>
<keyword evidence="1" id="KW-0175">Coiled coil</keyword>
<dbReference type="PANTHER" id="PTHR33883">
    <property type="entry name" value="WPP DOMAIN-ASSOCIATED PROTEIN"/>
    <property type="match status" value="1"/>
</dbReference>
<feature type="coiled-coil region" evidence="1">
    <location>
        <begin position="716"/>
        <end position="743"/>
    </location>
</feature>
<dbReference type="Proteomes" id="UP001188597">
    <property type="component" value="Unassembled WGS sequence"/>
</dbReference>
<evidence type="ECO:0000313" key="4">
    <source>
        <dbReference type="Proteomes" id="UP001188597"/>
    </source>
</evidence>
<sequence length="874" mass="99551">LYIMETEEVMESVRVSDNGDNLSRDLLGQLGMGENGSENLGDCLVEEMDLYLDDINDRLMISRMVSDSVIKGMVNAVEEEAAEKIAAKELEKTNLKESLDFLHVGSNNIDVKNEPESSKSEQFMSFSYGSVGHDKMRESLHSLRTVSTEQFLRLRKEIDGIRGSGAIRRIGSGSEMVGLGGILKETESWVGVDRTVDRLKMIMDIMCKTVDDILLSKTSLCEWQQEQEFQRELEAMVMRSALRSIEEELKERLWDQNVHCCDGQGVKWVEKFNEILSLHKQLDAILKLLPNPEAGQLVSHGSGDLDHTHRKTLSNHTPISTSRWEGNGKVDKSKTDDDGNGKVDKSKTGDTEHFDALQLKHMSNKELVDLSNNTIAKMKRDHECAVQKMTEEIFKLKAEYLKEKGSSLPHRKEKEFEVLRKKIPEVISKLDDILVDNEKFPDFSNSGESPSSLKDRLDGLLSENHQLRDSLINKENEVRCLSSRVSDAAENILQRSLAEANLQNLIGNLNAAVEDVRMEVSVTEDVFKCVFRELSSQIKCNNVESQMELIIMQGIYEIVFREATLGAEITGKCETENSDLETTIVQGLSEVILRETIKDTEQELKKLYRLCSVAKDNEVSLQKKILKLENGLISEVKEKEKFREEVVLLKKSVQEKEILAMQASAALTKEREQLELSSQELNTLRYDASQRSKELESVKSKLLKAVQEIEVDRLELSSLNPKLEQAMKELKEAEKQRQLVVALTQERQNDLLSFKAKEDEFRKQMDAIIVFVNWLLKSFANFECRVAENINANNSRLEHSRSQLSSLMKKANTLRRTGLLYKQKLERRYCDLQLAESEVDLLGDEVDSLFSLLEKIYIALDHYSSILQHYPGVR</sequence>
<accession>A0AA88VDH3</accession>
<feature type="non-terminal residue" evidence="3">
    <location>
        <position position="1"/>
    </location>
</feature>